<organism evidence="2 3">
    <name type="scientific">Gymnopilus dilepis</name>
    <dbReference type="NCBI Taxonomy" id="231916"/>
    <lineage>
        <taxon>Eukaryota</taxon>
        <taxon>Fungi</taxon>
        <taxon>Dikarya</taxon>
        <taxon>Basidiomycota</taxon>
        <taxon>Agaricomycotina</taxon>
        <taxon>Agaricomycetes</taxon>
        <taxon>Agaricomycetidae</taxon>
        <taxon>Agaricales</taxon>
        <taxon>Agaricineae</taxon>
        <taxon>Hymenogastraceae</taxon>
        <taxon>Gymnopilus</taxon>
    </lineage>
</organism>
<proteinExistence type="predicted"/>
<evidence type="ECO:0000313" key="3">
    <source>
        <dbReference type="Proteomes" id="UP000284706"/>
    </source>
</evidence>
<evidence type="ECO:0000313" key="2">
    <source>
        <dbReference type="EMBL" id="PPQ76974.1"/>
    </source>
</evidence>
<gene>
    <name evidence="2" type="ORF">CVT26_007836</name>
</gene>
<accession>A0A409WEN6</accession>
<comment type="caution">
    <text evidence="2">The sequence shown here is derived from an EMBL/GenBank/DDBJ whole genome shotgun (WGS) entry which is preliminary data.</text>
</comment>
<keyword evidence="3" id="KW-1185">Reference proteome</keyword>
<evidence type="ECO:0000256" key="1">
    <source>
        <dbReference type="SAM" id="MobiDB-lite"/>
    </source>
</evidence>
<sequence>MTDKQVHVVLEGDAPKEPAAIIDNNGVETASFKPDRSPRVSSSGSFRSPPSGSEGTFDAMNEATKRGASFWGSQVSSYKGVSLHGPMSGQATKGISALATEIVAQPVPVSYHFASSASTNKSEINPKLLPSRLEEA</sequence>
<feature type="region of interest" description="Disordered" evidence="1">
    <location>
        <begin position="114"/>
        <end position="136"/>
    </location>
</feature>
<dbReference type="InParanoid" id="A0A409WEN6"/>
<dbReference type="AlphaFoldDB" id="A0A409WEN6"/>
<protein>
    <submittedName>
        <fullName evidence="2">Uncharacterized protein</fullName>
    </submittedName>
</protein>
<dbReference type="EMBL" id="NHYE01005097">
    <property type="protein sequence ID" value="PPQ76974.1"/>
    <property type="molecule type" value="Genomic_DNA"/>
</dbReference>
<dbReference type="Proteomes" id="UP000284706">
    <property type="component" value="Unassembled WGS sequence"/>
</dbReference>
<feature type="compositionally biased region" description="Polar residues" evidence="1">
    <location>
        <begin position="114"/>
        <end position="123"/>
    </location>
</feature>
<feature type="compositionally biased region" description="Low complexity" evidence="1">
    <location>
        <begin position="39"/>
        <end position="55"/>
    </location>
</feature>
<feature type="region of interest" description="Disordered" evidence="1">
    <location>
        <begin position="1"/>
        <end position="61"/>
    </location>
</feature>
<reference evidence="2 3" key="1">
    <citation type="journal article" date="2018" name="Evol. Lett.">
        <title>Horizontal gene cluster transfer increased hallucinogenic mushroom diversity.</title>
        <authorList>
            <person name="Reynolds H.T."/>
            <person name="Vijayakumar V."/>
            <person name="Gluck-Thaler E."/>
            <person name="Korotkin H.B."/>
            <person name="Matheny P.B."/>
            <person name="Slot J.C."/>
        </authorList>
    </citation>
    <scope>NUCLEOTIDE SEQUENCE [LARGE SCALE GENOMIC DNA]</scope>
    <source>
        <strain evidence="2 3">SRW20</strain>
    </source>
</reference>
<name>A0A409WEN6_9AGAR</name>